<accession>A0AAV5WS17</accession>
<dbReference type="PROSITE" id="PS50294">
    <property type="entry name" value="WD_REPEATS_REGION"/>
    <property type="match status" value="2"/>
</dbReference>
<evidence type="ECO:0000256" key="3">
    <source>
        <dbReference type="PROSITE-ProRule" id="PRU00221"/>
    </source>
</evidence>
<proteinExistence type="predicted"/>
<dbReference type="InterPro" id="IPR019775">
    <property type="entry name" value="WD40_repeat_CS"/>
</dbReference>
<evidence type="ECO:0000313" key="6">
    <source>
        <dbReference type="Proteomes" id="UP001432322"/>
    </source>
</evidence>
<feature type="region of interest" description="Disordered" evidence="4">
    <location>
        <begin position="435"/>
        <end position="530"/>
    </location>
</feature>
<feature type="compositionally biased region" description="Polar residues" evidence="4">
    <location>
        <begin position="462"/>
        <end position="472"/>
    </location>
</feature>
<dbReference type="EMBL" id="BTSY01000007">
    <property type="protein sequence ID" value="GMT35086.1"/>
    <property type="molecule type" value="Genomic_DNA"/>
</dbReference>
<name>A0AAV5WS17_9BILA</name>
<dbReference type="PROSITE" id="PS50082">
    <property type="entry name" value="WD_REPEATS_2"/>
    <property type="match status" value="2"/>
</dbReference>
<feature type="repeat" description="WD" evidence="3">
    <location>
        <begin position="270"/>
        <end position="302"/>
    </location>
</feature>
<keyword evidence="1 3" id="KW-0853">WD repeat</keyword>
<dbReference type="AlphaFoldDB" id="A0AAV5WS17"/>
<dbReference type="Proteomes" id="UP001432322">
    <property type="component" value="Unassembled WGS sequence"/>
</dbReference>
<evidence type="ECO:0000256" key="4">
    <source>
        <dbReference type="SAM" id="MobiDB-lite"/>
    </source>
</evidence>
<protein>
    <recommendedName>
        <fullName evidence="7">WD40 domain-containing protein</fullName>
    </recommendedName>
</protein>
<feature type="non-terminal residue" evidence="5">
    <location>
        <position position="1"/>
    </location>
</feature>
<sequence length="530" mass="57080">TVSGQELHDMTGHEGKINSLVAAHDDCQLFAASKSRIFCYDIHTGQIVLIWDTEVLSPVTSLQITRDNFFLISGCGGAVHVWSIRERIHDGVDQSMEAEGHVTAVALSNDDKLAACGTVAGIVALWDLDIAQCVCTTVHMKRVEITSLAFSLDSAIVLSGNTTGNIILIETSHGRVMRSVSLHNESIKQAIWMVGKRVVSVDKGGFMRVWDAFEEDEDADIQRIDGVIAPLQIVNAMGSGNASFVSHTAVTPKELRVWNIDNNSLNIQSRLHHTENITTFAMAANGMLILTGSADDSLKIWNHQGHLTQVLVGHEGKVTSCAISADERTVVSGAVDKKIFLWEVSTGNTLFVLNARAPLSCVEITADGSVAFSADEEGWLETWSVQRGTLLSSFNSHRPIVSLLSSSDASRLILKLPGCAQLPILCLHNTPAGQYKAERRRSARNPSITSINSTTNEKKDSTSSNPSETIPSSKGAPPKPTAPRPTFDKLERSKSRLSIAVEKEKSSVHGGVSISGSVPPVTGSKTCSIL</sequence>
<dbReference type="SUPFAM" id="SSF82171">
    <property type="entry name" value="DPP6 N-terminal domain-like"/>
    <property type="match status" value="1"/>
</dbReference>
<feature type="repeat" description="WD" evidence="3">
    <location>
        <begin position="311"/>
        <end position="352"/>
    </location>
</feature>
<dbReference type="Pfam" id="PF00400">
    <property type="entry name" value="WD40"/>
    <property type="match status" value="3"/>
</dbReference>
<feature type="compositionally biased region" description="Polar residues" evidence="4">
    <location>
        <begin position="444"/>
        <end position="455"/>
    </location>
</feature>
<dbReference type="InterPro" id="IPR015943">
    <property type="entry name" value="WD40/YVTN_repeat-like_dom_sf"/>
</dbReference>
<evidence type="ECO:0000256" key="2">
    <source>
        <dbReference type="ARBA" id="ARBA00022737"/>
    </source>
</evidence>
<dbReference type="SUPFAM" id="SSF50998">
    <property type="entry name" value="Quinoprotein alcohol dehydrogenase-like"/>
    <property type="match status" value="1"/>
</dbReference>
<dbReference type="PANTHER" id="PTHR19848">
    <property type="entry name" value="WD40 REPEAT PROTEIN"/>
    <property type="match status" value="1"/>
</dbReference>
<evidence type="ECO:0000313" key="5">
    <source>
        <dbReference type="EMBL" id="GMT35086.1"/>
    </source>
</evidence>
<evidence type="ECO:0008006" key="7">
    <source>
        <dbReference type="Google" id="ProtNLM"/>
    </source>
</evidence>
<dbReference type="Gene3D" id="2.130.10.10">
    <property type="entry name" value="YVTN repeat-like/Quinoprotein amine dehydrogenase"/>
    <property type="match status" value="2"/>
</dbReference>
<dbReference type="PANTHER" id="PTHR19848:SF8">
    <property type="entry name" value="F-BOX AND WD REPEAT DOMAIN CONTAINING 7"/>
    <property type="match status" value="1"/>
</dbReference>
<dbReference type="InterPro" id="IPR011047">
    <property type="entry name" value="Quinoprotein_ADH-like_sf"/>
</dbReference>
<comment type="caution">
    <text evidence="5">The sequence shown here is derived from an EMBL/GenBank/DDBJ whole genome shotgun (WGS) entry which is preliminary data.</text>
</comment>
<dbReference type="InterPro" id="IPR001680">
    <property type="entry name" value="WD40_rpt"/>
</dbReference>
<gene>
    <name evidence="5" type="ORF">PFISCL1PPCAC_26383</name>
</gene>
<keyword evidence="2" id="KW-0677">Repeat</keyword>
<keyword evidence="6" id="KW-1185">Reference proteome</keyword>
<evidence type="ECO:0000256" key="1">
    <source>
        <dbReference type="ARBA" id="ARBA00022574"/>
    </source>
</evidence>
<dbReference type="SMART" id="SM00320">
    <property type="entry name" value="WD40"/>
    <property type="match status" value="8"/>
</dbReference>
<feature type="compositionally biased region" description="Low complexity" evidence="4">
    <location>
        <begin position="508"/>
        <end position="524"/>
    </location>
</feature>
<organism evidence="5 6">
    <name type="scientific">Pristionchus fissidentatus</name>
    <dbReference type="NCBI Taxonomy" id="1538716"/>
    <lineage>
        <taxon>Eukaryota</taxon>
        <taxon>Metazoa</taxon>
        <taxon>Ecdysozoa</taxon>
        <taxon>Nematoda</taxon>
        <taxon>Chromadorea</taxon>
        <taxon>Rhabditida</taxon>
        <taxon>Rhabditina</taxon>
        <taxon>Diplogasteromorpha</taxon>
        <taxon>Diplogasteroidea</taxon>
        <taxon>Neodiplogasteridae</taxon>
        <taxon>Pristionchus</taxon>
    </lineage>
</organism>
<reference evidence="5" key="1">
    <citation type="submission" date="2023-10" db="EMBL/GenBank/DDBJ databases">
        <title>Genome assembly of Pristionchus species.</title>
        <authorList>
            <person name="Yoshida K."/>
            <person name="Sommer R.J."/>
        </authorList>
    </citation>
    <scope>NUCLEOTIDE SEQUENCE</scope>
    <source>
        <strain evidence="5">RS5133</strain>
    </source>
</reference>
<dbReference type="PROSITE" id="PS00678">
    <property type="entry name" value="WD_REPEATS_1"/>
    <property type="match status" value="1"/>
</dbReference>